<evidence type="ECO:0000313" key="2">
    <source>
        <dbReference type="EMBL" id="MCX2964425.1"/>
    </source>
</evidence>
<dbReference type="SUPFAM" id="SSF53850">
    <property type="entry name" value="Periplasmic binding protein-like II"/>
    <property type="match status" value="1"/>
</dbReference>
<keyword evidence="3" id="KW-1185">Reference proteome</keyword>
<dbReference type="Proteomes" id="UP001143347">
    <property type="component" value="Unassembled WGS sequence"/>
</dbReference>
<feature type="domain" description="LysR substrate-binding" evidence="1">
    <location>
        <begin position="6"/>
        <end position="84"/>
    </location>
</feature>
<sequence length="86" mass="9621">MIDQSTVGHAQTFTTVDLPAVLADYHRPHPGVKIEFVEDISPLVLVMQNLLRGGLDMAFIALDDRPLDHPCEVLTSYHEPLVWASR</sequence>
<dbReference type="Gene3D" id="3.40.190.10">
    <property type="entry name" value="Periplasmic binding protein-like II"/>
    <property type="match status" value="1"/>
</dbReference>
<dbReference type="Pfam" id="PF03466">
    <property type="entry name" value="LysR_substrate"/>
    <property type="match status" value="1"/>
</dbReference>
<dbReference type="EMBL" id="JAPKFM010000008">
    <property type="protein sequence ID" value="MCX2964425.1"/>
    <property type="molecule type" value="Genomic_DNA"/>
</dbReference>
<evidence type="ECO:0000259" key="1">
    <source>
        <dbReference type="Pfam" id="PF03466"/>
    </source>
</evidence>
<proteinExistence type="predicted"/>
<comment type="caution">
    <text evidence="2">The sequence shown here is derived from an EMBL/GenBank/DDBJ whole genome shotgun (WGS) entry which is preliminary data.</text>
</comment>
<name>A0A9X3I4W5_9ACTN</name>
<dbReference type="AlphaFoldDB" id="A0A9X3I4W5"/>
<protein>
    <submittedName>
        <fullName evidence="2">LysR substrate-binding domain-containing protein</fullName>
    </submittedName>
</protein>
<dbReference type="RefSeq" id="WP_266061532.1">
    <property type="nucleotide sequence ID" value="NZ_JAPKFM010000008.1"/>
</dbReference>
<accession>A0A9X3I4W5</accession>
<evidence type="ECO:0000313" key="3">
    <source>
        <dbReference type="Proteomes" id="UP001143347"/>
    </source>
</evidence>
<reference evidence="2" key="1">
    <citation type="submission" date="2022-10" db="EMBL/GenBank/DDBJ databases">
        <title>WGS of marine actinomycetes from Thailand.</title>
        <authorList>
            <person name="Thawai C."/>
        </authorList>
    </citation>
    <scope>NUCLEOTIDE SEQUENCE</scope>
    <source>
        <strain evidence="2">SW21</strain>
    </source>
</reference>
<organism evidence="2 3">
    <name type="scientific">Gordonia aquimaris</name>
    <dbReference type="NCBI Taxonomy" id="2984863"/>
    <lineage>
        <taxon>Bacteria</taxon>
        <taxon>Bacillati</taxon>
        <taxon>Actinomycetota</taxon>
        <taxon>Actinomycetes</taxon>
        <taxon>Mycobacteriales</taxon>
        <taxon>Gordoniaceae</taxon>
        <taxon>Gordonia</taxon>
    </lineage>
</organism>
<dbReference type="InterPro" id="IPR005119">
    <property type="entry name" value="LysR_subst-bd"/>
</dbReference>
<gene>
    <name evidence="2" type="ORF">OSB52_10015</name>
</gene>